<evidence type="ECO:0000313" key="4">
    <source>
        <dbReference type="Proteomes" id="UP000655570"/>
    </source>
</evidence>
<dbReference type="RefSeq" id="WP_191805614.1">
    <property type="nucleotide sequence ID" value="NZ_JACSQF010000021.1"/>
</dbReference>
<dbReference type="InterPro" id="IPR051908">
    <property type="entry name" value="Ribosomal_N-acetyltransferase"/>
</dbReference>
<dbReference type="InterPro" id="IPR016181">
    <property type="entry name" value="Acyl_CoA_acyltransferase"/>
</dbReference>
<dbReference type="InterPro" id="IPR000182">
    <property type="entry name" value="GNAT_dom"/>
</dbReference>
<dbReference type="Pfam" id="PF13302">
    <property type="entry name" value="Acetyltransf_3"/>
    <property type="match status" value="1"/>
</dbReference>
<sequence>MAPDSAPDPTRDPAAHAPDQAARGTGRPSRTELWPPSGLRVVSGDLELRHLDEDLLFQLAAVGGEGIHDEGFMPFVFPWSRGSAVEVGRSILAYQWGAASRISPASWAIELAVVRGGEVLGVQALTASDFVVTRTAESGSWLGRRHQGAGVGTLARLMILELLFTGFGAQTATTSAWEDNGPSNGVTRKIGYRPNGTATLAREGKPAGDVRYRLDREDWESRAEALRPEVTLHGVGPVREMLGLG</sequence>
<feature type="region of interest" description="Disordered" evidence="1">
    <location>
        <begin position="1"/>
        <end position="34"/>
    </location>
</feature>
<accession>A0ABR8U3T8</accession>
<dbReference type="Proteomes" id="UP000655570">
    <property type="component" value="Unassembled WGS sequence"/>
</dbReference>
<reference evidence="3 4" key="1">
    <citation type="submission" date="2020-08" db="EMBL/GenBank/DDBJ databases">
        <title>A Genomic Blueprint of the Chicken Gut Microbiome.</title>
        <authorList>
            <person name="Gilroy R."/>
            <person name="Ravi A."/>
            <person name="Getino M."/>
            <person name="Pursley I."/>
            <person name="Horton D.L."/>
            <person name="Alikhan N.-F."/>
            <person name="Baker D."/>
            <person name="Gharbi K."/>
            <person name="Hall N."/>
            <person name="Watson M."/>
            <person name="Adriaenssens E.M."/>
            <person name="Foster-Nyarko E."/>
            <person name="Jarju S."/>
            <person name="Secka A."/>
            <person name="Antonio M."/>
            <person name="Oren A."/>
            <person name="Chaudhuri R."/>
            <person name="La Ragione R.M."/>
            <person name="Hildebrand F."/>
            <person name="Pallen M.J."/>
        </authorList>
    </citation>
    <scope>NUCLEOTIDE SEQUENCE [LARGE SCALE GENOMIC DNA]</scope>
    <source>
        <strain evidence="3 4">Sa2CUA9</strain>
    </source>
</reference>
<comment type="caution">
    <text evidence="3">The sequence shown here is derived from an EMBL/GenBank/DDBJ whole genome shotgun (WGS) entry which is preliminary data.</text>
</comment>
<dbReference type="PANTHER" id="PTHR43441:SF11">
    <property type="entry name" value="RIBOSOMAL-PROTEIN-SERINE ACETYLTRANSFERASE"/>
    <property type="match status" value="1"/>
</dbReference>
<evidence type="ECO:0000256" key="1">
    <source>
        <dbReference type="SAM" id="MobiDB-lite"/>
    </source>
</evidence>
<evidence type="ECO:0000259" key="2">
    <source>
        <dbReference type="Pfam" id="PF13302"/>
    </source>
</evidence>
<dbReference type="SUPFAM" id="SSF55729">
    <property type="entry name" value="Acyl-CoA N-acyltransferases (Nat)"/>
    <property type="match status" value="1"/>
</dbReference>
<gene>
    <name evidence="3" type="ORF">H9641_17045</name>
</gene>
<feature type="domain" description="N-acetyltransferase" evidence="2">
    <location>
        <begin position="46"/>
        <end position="193"/>
    </location>
</feature>
<evidence type="ECO:0000313" key="3">
    <source>
        <dbReference type="EMBL" id="MBD7982410.1"/>
    </source>
</evidence>
<protein>
    <submittedName>
        <fullName evidence="3">GNAT family N-acetyltransferase</fullName>
    </submittedName>
</protein>
<name>A0ABR8U3T8_9CELL</name>
<dbReference type="Gene3D" id="3.40.630.30">
    <property type="match status" value="1"/>
</dbReference>
<dbReference type="PANTHER" id="PTHR43441">
    <property type="entry name" value="RIBOSOMAL-PROTEIN-SERINE ACETYLTRANSFERASE"/>
    <property type="match status" value="1"/>
</dbReference>
<dbReference type="EMBL" id="JACSQF010000021">
    <property type="protein sequence ID" value="MBD7982410.1"/>
    <property type="molecule type" value="Genomic_DNA"/>
</dbReference>
<keyword evidence="4" id="KW-1185">Reference proteome</keyword>
<proteinExistence type="predicted"/>
<organism evidence="3 4">
    <name type="scientific">Oerskovia merdavium</name>
    <dbReference type="NCBI Taxonomy" id="2762227"/>
    <lineage>
        <taxon>Bacteria</taxon>
        <taxon>Bacillati</taxon>
        <taxon>Actinomycetota</taxon>
        <taxon>Actinomycetes</taxon>
        <taxon>Micrococcales</taxon>
        <taxon>Cellulomonadaceae</taxon>
        <taxon>Oerskovia</taxon>
    </lineage>
</organism>